<comment type="caution">
    <text evidence="2">The sequence shown here is derived from an EMBL/GenBank/DDBJ whole genome shotgun (WGS) entry which is preliminary data.</text>
</comment>
<accession>A0A9N7YQJ6</accession>
<feature type="compositionally biased region" description="Basic and acidic residues" evidence="1">
    <location>
        <begin position="121"/>
        <end position="135"/>
    </location>
</feature>
<feature type="compositionally biased region" description="Basic and acidic residues" evidence="1">
    <location>
        <begin position="45"/>
        <end position="56"/>
    </location>
</feature>
<dbReference type="Proteomes" id="UP001153269">
    <property type="component" value="Unassembled WGS sequence"/>
</dbReference>
<proteinExistence type="predicted"/>
<reference evidence="2" key="1">
    <citation type="submission" date="2020-03" db="EMBL/GenBank/DDBJ databases">
        <authorList>
            <person name="Weist P."/>
        </authorList>
    </citation>
    <scope>NUCLEOTIDE SEQUENCE</scope>
</reference>
<name>A0A9N7YQJ6_PLEPL</name>
<gene>
    <name evidence="2" type="ORF">PLEPLA_LOCUS23925</name>
</gene>
<evidence type="ECO:0000313" key="2">
    <source>
        <dbReference type="EMBL" id="CAB1435889.1"/>
    </source>
</evidence>
<evidence type="ECO:0000256" key="1">
    <source>
        <dbReference type="SAM" id="MobiDB-lite"/>
    </source>
</evidence>
<dbReference type="AlphaFoldDB" id="A0A9N7YQJ6"/>
<organism evidence="2 3">
    <name type="scientific">Pleuronectes platessa</name>
    <name type="common">European plaice</name>
    <dbReference type="NCBI Taxonomy" id="8262"/>
    <lineage>
        <taxon>Eukaryota</taxon>
        <taxon>Metazoa</taxon>
        <taxon>Chordata</taxon>
        <taxon>Craniata</taxon>
        <taxon>Vertebrata</taxon>
        <taxon>Euteleostomi</taxon>
        <taxon>Actinopterygii</taxon>
        <taxon>Neopterygii</taxon>
        <taxon>Teleostei</taxon>
        <taxon>Neoteleostei</taxon>
        <taxon>Acanthomorphata</taxon>
        <taxon>Carangaria</taxon>
        <taxon>Pleuronectiformes</taxon>
        <taxon>Pleuronectoidei</taxon>
        <taxon>Pleuronectidae</taxon>
        <taxon>Pleuronectes</taxon>
    </lineage>
</organism>
<evidence type="ECO:0000313" key="3">
    <source>
        <dbReference type="Proteomes" id="UP001153269"/>
    </source>
</evidence>
<dbReference type="EMBL" id="CADEAL010001824">
    <property type="protein sequence ID" value="CAB1435889.1"/>
    <property type="molecule type" value="Genomic_DNA"/>
</dbReference>
<sequence>MNVLHDRVHVTVCMCPCACARVLLGVQRALRSVKRVSELLIPYDRQAKEDEGRREGGGQGRQIVGGEEGEGKVSSHPSIPPAHSRTSFPAPPSKVINEPLTPCGRADTGRTLQSVQRPWKSLREVRDERRRRGKT</sequence>
<keyword evidence="3" id="KW-1185">Reference proteome</keyword>
<feature type="region of interest" description="Disordered" evidence="1">
    <location>
        <begin position="44"/>
        <end position="135"/>
    </location>
</feature>
<protein>
    <submittedName>
        <fullName evidence="2">Uncharacterized protein</fullName>
    </submittedName>
</protein>